<evidence type="ECO:0000313" key="1">
    <source>
        <dbReference type="EMBL" id="KAJ4726474.1"/>
    </source>
</evidence>
<sequence length="94" mass="10487">MARLNSILLVFFLVLVFIFPYMEARKLLSMEKKEVPYLKNSLVRSVLSKGPSSLSEKEHANSMAATERLFISHTAGKNIDRILQSSVPSPGIGH</sequence>
<dbReference type="Proteomes" id="UP001164539">
    <property type="component" value="Chromosome 2"/>
</dbReference>
<accession>A0ACC1YSZ3</accession>
<proteinExistence type="predicted"/>
<keyword evidence="2" id="KW-1185">Reference proteome</keyword>
<reference evidence="1 2" key="1">
    <citation type="journal article" date="2023" name="Science">
        <title>Complex scaffold remodeling in plant triterpene biosynthesis.</title>
        <authorList>
            <person name="De La Pena R."/>
            <person name="Hodgson H."/>
            <person name="Liu J.C."/>
            <person name="Stephenson M.J."/>
            <person name="Martin A.C."/>
            <person name="Owen C."/>
            <person name="Harkess A."/>
            <person name="Leebens-Mack J."/>
            <person name="Jimenez L.E."/>
            <person name="Osbourn A."/>
            <person name="Sattely E.S."/>
        </authorList>
    </citation>
    <scope>NUCLEOTIDE SEQUENCE [LARGE SCALE GENOMIC DNA]</scope>
    <source>
        <strain evidence="2">cv. JPN11</strain>
        <tissue evidence="1">Leaf</tissue>
    </source>
</reference>
<protein>
    <submittedName>
        <fullName evidence="1">B-cell lymphoma 6 protein</fullName>
    </submittedName>
</protein>
<dbReference type="EMBL" id="CM051395">
    <property type="protein sequence ID" value="KAJ4726474.1"/>
    <property type="molecule type" value="Genomic_DNA"/>
</dbReference>
<comment type="caution">
    <text evidence="1">The sequence shown here is derived from an EMBL/GenBank/DDBJ whole genome shotgun (WGS) entry which is preliminary data.</text>
</comment>
<evidence type="ECO:0000313" key="2">
    <source>
        <dbReference type="Proteomes" id="UP001164539"/>
    </source>
</evidence>
<organism evidence="1 2">
    <name type="scientific">Melia azedarach</name>
    <name type="common">Chinaberry tree</name>
    <dbReference type="NCBI Taxonomy" id="155640"/>
    <lineage>
        <taxon>Eukaryota</taxon>
        <taxon>Viridiplantae</taxon>
        <taxon>Streptophyta</taxon>
        <taxon>Embryophyta</taxon>
        <taxon>Tracheophyta</taxon>
        <taxon>Spermatophyta</taxon>
        <taxon>Magnoliopsida</taxon>
        <taxon>eudicotyledons</taxon>
        <taxon>Gunneridae</taxon>
        <taxon>Pentapetalae</taxon>
        <taxon>rosids</taxon>
        <taxon>malvids</taxon>
        <taxon>Sapindales</taxon>
        <taxon>Meliaceae</taxon>
        <taxon>Melia</taxon>
    </lineage>
</organism>
<gene>
    <name evidence="1" type="ORF">OWV82_005174</name>
</gene>
<name>A0ACC1YSZ3_MELAZ</name>